<evidence type="ECO:0000259" key="5">
    <source>
        <dbReference type="PROSITE" id="PS50931"/>
    </source>
</evidence>
<comment type="caution">
    <text evidence="6">The sequence shown here is derived from an EMBL/GenBank/DDBJ whole genome shotgun (WGS) entry which is preliminary data.</text>
</comment>
<dbReference type="PRINTS" id="PR00039">
    <property type="entry name" value="HTHLYSR"/>
</dbReference>
<dbReference type="SUPFAM" id="SSF46785">
    <property type="entry name" value="Winged helix' DNA-binding domain"/>
    <property type="match status" value="1"/>
</dbReference>
<dbReference type="InterPro" id="IPR036388">
    <property type="entry name" value="WH-like_DNA-bd_sf"/>
</dbReference>
<dbReference type="Gene3D" id="3.40.190.10">
    <property type="entry name" value="Periplasmic binding protein-like II"/>
    <property type="match status" value="2"/>
</dbReference>
<organism evidence="6 7">
    <name type="scientific">Nesterenkonia aethiopica</name>
    <dbReference type="NCBI Taxonomy" id="269144"/>
    <lineage>
        <taxon>Bacteria</taxon>
        <taxon>Bacillati</taxon>
        <taxon>Actinomycetota</taxon>
        <taxon>Actinomycetes</taxon>
        <taxon>Micrococcales</taxon>
        <taxon>Micrococcaceae</taxon>
        <taxon>Nesterenkonia</taxon>
    </lineage>
</organism>
<reference evidence="7" key="1">
    <citation type="journal article" date="2019" name="Int. J. Syst. Evol. Microbiol.">
        <title>The Global Catalogue of Microorganisms (GCM) 10K type strain sequencing project: providing services to taxonomists for standard genome sequencing and annotation.</title>
        <authorList>
            <consortium name="The Broad Institute Genomics Platform"/>
            <consortium name="The Broad Institute Genome Sequencing Center for Infectious Disease"/>
            <person name="Wu L."/>
            <person name="Ma J."/>
        </authorList>
    </citation>
    <scope>NUCLEOTIDE SEQUENCE [LARGE SCALE GENOMIC DNA]</scope>
    <source>
        <strain evidence="7">JCM 14309</strain>
    </source>
</reference>
<dbReference type="Pfam" id="PF00126">
    <property type="entry name" value="HTH_1"/>
    <property type="match status" value="1"/>
</dbReference>
<dbReference type="InterPro" id="IPR036390">
    <property type="entry name" value="WH_DNA-bd_sf"/>
</dbReference>
<sequence length="298" mass="32621">MPEITLRQLEYFLAVVDHGSISAAARQLHISQAAISVAIRQLEKGLDAELLNRAPARRAQPTPAGQALLPHARRAATAISDASEAVSNDHSEIRGTLRVVSSMTVSPHVLPRLVSHFAAEHPAVDVTIAEATVPEIHQMLRSGQADLGFAYARQSAEDLDETRIGTNQHHVMLPAEHPLADRPGIQLRELIQEPMIMVDIPPSVERVTQIIMDLGLQPRVQWSSSNFETVRSLVGHGLGWAFVNVTPQTDITYDGLKVSYVPILDDIPANPIIALTAPSEELPARVREALRHLQDQMV</sequence>
<dbReference type="PROSITE" id="PS50931">
    <property type="entry name" value="HTH_LYSR"/>
    <property type="match status" value="1"/>
</dbReference>
<dbReference type="SUPFAM" id="SSF53850">
    <property type="entry name" value="Periplasmic binding protein-like II"/>
    <property type="match status" value="1"/>
</dbReference>
<evidence type="ECO:0000256" key="3">
    <source>
        <dbReference type="ARBA" id="ARBA00023125"/>
    </source>
</evidence>
<evidence type="ECO:0000256" key="4">
    <source>
        <dbReference type="ARBA" id="ARBA00023163"/>
    </source>
</evidence>
<dbReference type="Pfam" id="PF03466">
    <property type="entry name" value="LysR_substrate"/>
    <property type="match status" value="1"/>
</dbReference>
<name>A0ABP6LWI4_9MICC</name>
<dbReference type="PANTHER" id="PTHR30419">
    <property type="entry name" value="HTH-TYPE TRANSCRIPTIONAL REGULATOR YBHD"/>
    <property type="match status" value="1"/>
</dbReference>
<gene>
    <name evidence="6" type="ORF">GCM10010529_09770</name>
</gene>
<dbReference type="InterPro" id="IPR005119">
    <property type="entry name" value="LysR_subst-bd"/>
</dbReference>
<dbReference type="InterPro" id="IPR050950">
    <property type="entry name" value="HTH-type_LysR_regulators"/>
</dbReference>
<comment type="similarity">
    <text evidence="1">Belongs to the LysR transcriptional regulatory family.</text>
</comment>
<feature type="domain" description="HTH lysR-type" evidence="5">
    <location>
        <begin position="4"/>
        <end position="62"/>
    </location>
</feature>
<dbReference type="Proteomes" id="UP001500236">
    <property type="component" value="Unassembled WGS sequence"/>
</dbReference>
<evidence type="ECO:0000313" key="6">
    <source>
        <dbReference type="EMBL" id="GAA3057993.1"/>
    </source>
</evidence>
<evidence type="ECO:0000313" key="7">
    <source>
        <dbReference type="Proteomes" id="UP001500236"/>
    </source>
</evidence>
<keyword evidence="7" id="KW-1185">Reference proteome</keyword>
<accession>A0ABP6LWI4</accession>
<keyword evidence="3" id="KW-0238">DNA-binding</keyword>
<proteinExistence type="inferred from homology"/>
<dbReference type="Gene3D" id="1.10.10.10">
    <property type="entry name" value="Winged helix-like DNA-binding domain superfamily/Winged helix DNA-binding domain"/>
    <property type="match status" value="1"/>
</dbReference>
<dbReference type="RefSeq" id="WP_070161325.1">
    <property type="nucleotide sequence ID" value="NZ_BAAAVT010000005.1"/>
</dbReference>
<protein>
    <submittedName>
        <fullName evidence="6">LysR substrate-binding domain-containing protein</fullName>
    </submittedName>
</protein>
<keyword evidence="4" id="KW-0804">Transcription</keyword>
<evidence type="ECO:0000256" key="2">
    <source>
        <dbReference type="ARBA" id="ARBA00023015"/>
    </source>
</evidence>
<evidence type="ECO:0000256" key="1">
    <source>
        <dbReference type="ARBA" id="ARBA00009437"/>
    </source>
</evidence>
<keyword evidence="2" id="KW-0805">Transcription regulation</keyword>
<dbReference type="InterPro" id="IPR000847">
    <property type="entry name" value="LysR_HTH_N"/>
</dbReference>
<dbReference type="EMBL" id="BAAAVT010000005">
    <property type="protein sequence ID" value="GAA3057993.1"/>
    <property type="molecule type" value="Genomic_DNA"/>
</dbReference>